<dbReference type="PANTHER" id="PTHR43881">
    <property type="entry name" value="GAMMA-GLUTAMYLTRANSPEPTIDASE (AFU_ORTHOLOGUE AFUA_4G13580)"/>
    <property type="match status" value="1"/>
</dbReference>
<dbReference type="Gene3D" id="3.60.20.40">
    <property type="match status" value="1"/>
</dbReference>
<feature type="chain" id="PRO_5045309452" evidence="1">
    <location>
        <begin position="31"/>
        <end position="625"/>
    </location>
</feature>
<evidence type="ECO:0000313" key="3">
    <source>
        <dbReference type="Proteomes" id="UP001370348"/>
    </source>
</evidence>
<accession>A0ABZ2LM91</accession>
<feature type="signal peptide" evidence="1">
    <location>
        <begin position="1"/>
        <end position="30"/>
    </location>
</feature>
<dbReference type="Gene3D" id="1.10.246.130">
    <property type="match status" value="1"/>
</dbReference>
<dbReference type="InterPro" id="IPR029055">
    <property type="entry name" value="Ntn_hydrolases_N"/>
</dbReference>
<proteinExistence type="predicted"/>
<dbReference type="InterPro" id="IPR043137">
    <property type="entry name" value="GGT_ssub_C"/>
</dbReference>
<sequence>MTTVPMKALGGAAFLLILASAPMSGGQAWAQPAPLMSACDAEPRPPACNAVRGDRAEGWRAQGRAEVMAQHGMVTSSQPLASQAGLQVLMKGGNAIDAAIAASAVLNVVEPMNTGIAGDLFVMVYIAKEKKLYALNASGMAPTGANLERFQSLGYRADPANFGPGSGMPGYGILPVTVPGAAWGWEELLKRFGKKTFKDVLAPAIDYAENGFPISQRIAHDWVLPNALPLRGCCTAPDPDTIKTWYIDGKQPVAGQVFRNADLAKTFRLLAQHGRDVFYKGEIAKAIVAKSNALGGSMTLEDLATYKGEWSTPATSEYRGYRVAELPPPSQAWGTNVMLNVLETCMPKWAPGQSLASLGPRNAKYWHFLVEAKKLAYADLFRYNGDPNFVKIPLADLLSKAHAEKLCSKVDPKRASSTGPAAPVNAGGDTVVLSTADAEGNMVSWVSSNYQSFGSGITVPGYGFVLHNRGSLFSLSPTSPNVIAPHKRPFNTLSAGFVMRNDNTPLMSILLMGGDMQAQGHAQTLVSILDLGANLQAATDMARFHHVQVPNRLELESSLANLIGRDLLSMGHNVVSIDGTPVGGFQSILFTPLPAGAPAGAGAPRVHGFYRAASDHRKDGEAVGW</sequence>
<dbReference type="PRINTS" id="PR01210">
    <property type="entry name" value="GGTRANSPTASE"/>
</dbReference>
<dbReference type="InterPro" id="IPR043138">
    <property type="entry name" value="GGT_lsub"/>
</dbReference>
<keyword evidence="1" id="KW-0732">Signal</keyword>
<evidence type="ECO:0000313" key="2">
    <source>
        <dbReference type="EMBL" id="WXB11885.1"/>
    </source>
</evidence>
<evidence type="ECO:0000256" key="1">
    <source>
        <dbReference type="SAM" id="SignalP"/>
    </source>
</evidence>
<reference evidence="2 3" key="1">
    <citation type="submission" date="2021-12" db="EMBL/GenBank/DDBJ databases">
        <title>Discovery of the Pendulisporaceae a myxobacterial family with distinct sporulation behavior and unique specialized metabolism.</title>
        <authorList>
            <person name="Garcia R."/>
            <person name="Popoff A."/>
            <person name="Bader C.D."/>
            <person name="Loehr J."/>
            <person name="Walesch S."/>
            <person name="Walt C."/>
            <person name="Boldt J."/>
            <person name="Bunk B."/>
            <person name="Haeckl F.J.F.P.J."/>
            <person name="Gunesch A.P."/>
            <person name="Birkelbach J."/>
            <person name="Nuebel U."/>
            <person name="Pietschmann T."/>
            <person name="Bach T."/>
            <person name="Mueller R."/>
        </authorList>
    </citation>
    <scope>NUCLEOTIDE SEQUENCE [LARGE SCALE GENOMIC DNA]</scope>
    <source>
        <strain evidence="2 3">MSr11954</strain>
    </source>
</reference>
<dbReference type="InterPro" id="IPR052896">
    <property type="entry name" value="GGT-like_enzyme"/>
</dbReference>
<keyword evidence="3" id="KW-1185">Reference proteome</keyword>
<gene>
    <name evidence="2" type="ORF">LZC94_29015</name>
</gene>
<name>A0ABZ2LM91_9BACT</name>
<protein>
    <submittedName>
        <fullName evidence="2">Gamma-glutamyltransferase family protein</fullName>
    </submittedName>
</protein>
<dbReference type="SUPFAM" id="SSF56235">
    <property type="entry name" value="N-terminal nucleophile aminohydrolases (Ntn hydrolases)"/>
    <property type="match status" value="1"/>
</dbReference>
<dbReference type="RefSeq" id="WP_394821500.1">
    <property type="nucleotide sequence ID" value="NZ_CP089984.1"/>
</dbReference>
<dbReference type="Proteomes" id="UP001370348">
    <property type="component" value="Chromosome"/>
</dbReference>
<organism evidence="2 3">
    <name type="scientific">Pendulispora albinea</name>
    <dbReference type="NCBI Taxonomy" id="2741071"/>
    <lineage>
        <taxon>Bacteria</taxon>
        <taxon>Pseudomonadati</taxon>
        <taxon>Myxococcota</taxon>
        <taxon>Myxococcia</taxon>
        <taxon>Myxococcales</taxon>
        <taxon>Sorangiineae</taxon>
        <taxon>Pendulisporaceae</taxon>
        <taxon>Pendulispora</taxon>
    </lineage>
</organism>
<dbReference type="PANTHER" id="PTHR43881:SF1">
    <property type="entry name" value="GAMMA-GLUTAMYLTRANSPEPTIDASE (AFU_ORTHOLOGUE AFUA_4G13580)"/>
    <property type="match status" value="1"/>
</dbReference>
<dbReference type="Pfam" id="PF01019">
    <property type="entry name" value="G_glu_transpept"/>
    <property type="match status" value="1"/>
</dbReference>
<dbReference type="EMBL" id="CP089984">
    <property type="protein sequence ID" value="WXB11885.1"/>
    <property type="molecule type" value="Genomic_DNA"/>
</dbReference>